<protein>
    <submittedName>
        <fullName evidence="1">Uncharacterized protein</fullName>
    </submittedName>
</protein>
<proteinExistence type="predicted"/>
<accession>A0A679K1E8</accession>
<reference evidence="1" key="1">
    <citation type="submission" date="2019-12" db="EMBL/GenBank/DDBJ databases">
        <authorList>
            <person name="Cremers G."/>
        </authorList>
    </citation>
    <scope>NUCLEOTIDE SEQUENCE</scope>
    <source>
        <strain evidence="1">Mbul2</strain>
    </source>
</reference>
<organism evidence="1">
    <name type="scientific">Methylobacterium bullatum</name>
    <dbReference type="NCBI Taxonomy" id="570505"/>
    <lineage>
        <taxon>Bacteria</taxon>
        <taxon>Pseudomonadati</taxon>
        <taxon>Pseudomonadota</taxon>
        <taxon>Alphaproteobacteria</taxon>
        <taxon>Hyphomicrobiales</taxon>
        <taxon>Methylobacteriaceae</taxon>
        <taxon>Methylobacterium</taxon>
    </lineage>
</organism>
<sequence length="130" mass="14635">MLQCFQAWFAYIRESGTPGGVDYAILVKLYGPAPGGTTGCYSAAEGAAIRKTIVTGSPDEAHVSTSYVERQNLTTRMQMKRFNRLSNAFSKKFENYAPRVAFYTVWYKFVKIRMKHRMSPAMAAVESDQL</sequence>
<name>A0A679K1E8_9HYPH</name>
<evidence type="ECO:0000313" key="1">
    <source>
        <dbReference type="EMBL" id="CAA2143377.1"/>
    </source>
</evidence>
<gene>
    <name evidence="1" type="ORF">MBLL_02794</name>
</gene>
<dbReference type="AlphaFoldDB" id="A0A679K1E8"/>
<dbReference type="EMBL" id="LR743511">
    <property type="protein sequence ID" value="CAA2143377.1"/>
    <property type="molecule type" value="Genomic_DNA"/>
</dbReference>